<protein>
    <submittedName>
        <fullName evidence="7">Lysine transporter LysE</fullName>
    </submittedName>
</protein>
<dbReference type="EMBL" id="MKIM01000028">
    <property type="protein sequence ID" value="OLP43487.1"/>
    <property type="molecule type" value="Genomic_DNA"/>
</dbReference>
<evidence type="ECO:0000256" key="2">
    <source>
        <dbReference type="ARBA" id="ARBA00022475"/>
    </source>
</evidence>
<dbReference type="PANTHER" id="PTHR30086:SF20">
    <property type="entry name" value="ARGININE EXPORTER PROTEIN ARGO-RELATED"/>
    <property type="match status" value="1"/>
</dbReference>
<keyword evidence="2" id="KW-1003">Cell membrane</keyword>
<accession>A0A1Q8ZP18</accession>
<name>A0A1Q8ZP18_9HYPH</name>
<gene>
    <name evidence="7" type="ORF">BJF95_21695</name>
</gene>
<evidence type="ECO:0000313" key="7">
    <source>
        <dbReference type="EMBL" id="OLP43487.1"/>
    </source>
</evidence>
<evidence type="ECO:0000256" key="6">
    <source>
        <dbReference type="SAM" id="Phobius"/>
    </source>
</evidence>
<evidence type="ECO:0000256" key="1">
    <source>
        <dbReference type="ARBA" id="ARBA00004651"/>
    </source>
</evidence>
<feature type="transmembrane region" description="Helical" evidence="6">
    <location>
        <begin position="147"/>
        <end position="170"/>
    </location>
</feature>
<dbReference type="PANTHER" id="PTHR30086">
    <property type="entry name" value="ARGININE EXPORTER PROTEIN ARGO"/>
    <property type="match status" value="1"/>
</dbReference>
<reference evidence="7 8" key="1">
    <citation type="submission" date="2016-09" db="EMBL/GenBank/DDBJ databases">
        <title>Rhizobium oryziradicis sp. nov., isolated from the root of rice.</title>
        <authorList>
            <person name="Zhao J."/>
            <person name="Zhang X."/>
        </authorList>
    </citation>
    <scope>NUCLEOTIDE SEQUENCE [LARGE SCALE GENOMIC DNA]</scope>
    <source>
        <strain evidence="7 8">N19</strain>
    </source>
</reference>
<dbReference type="GO" id="GO:0005886">
    <property type="term" value="C:plasma membrane"/>
    <property type="evidence" value="ECO:0007669"/>
    <property type="project" value="UniProtKB-SubCell"/>
</dbReference>
<dbReference type="AlphaFoldDB" id="A0A1Q8ZP18"/>
<dbReference type="InterPro" id="IPR001123">
    <property type="entry name" value="LeuE-type"/>
</dbReference>
<evidence type="ECO:0000256" key="3">
    <source>
        <dbReference type="ARBA" id="ARBA00022692"/>
    </source>
</evidence>
<dbReference type="Pfam" id="PF01810">
    <property type="entry name" value="LysE"/>
    <property type="match status" value="1"/>
</dbReference>
<dbReference type="OrthoDB" id="7874789at2"/>
<keyword evidence="5 6" id="KW-0472">Membrane</keyword>
<dbReference type="Proteomes" id="UP000186894">
    <property type="component" value="Unassembled WGS sequence"/>
</dbReference>
<comment type="subcellular location">
    <subcellularLocation>
        <location evidence="1">Cell membrane</location>
        <topology evidence="1">Multi-pass membrane protein</topology>
    </subcellularLocation>
</comment>
<dbReference type="GO" id="GO:0015171">
    <property type="term" value="F:amino acid transmembrane transporter activity"/>
    <property type="evidence" value="ECO:0007669"/>
    <property type="project" value="TreeGrafter"/>
</dbReference>
<keyword evidence="8" id="KW-1185">Reference proteome</keyword>
<feature type="transmembrane region" description="Helical" evidence="6">
    <location>
        <begin position="111"/>
        <end position="135"/>
    </location>
</feature>
<feature type="transmembrane region" description="Helical" evidence="6">
    <location>
        <begin position="182"/>
        <end position="203"/>
    </location>
</feature>
<organism evidence="7 8">
    <name type="scientific">Rhizobium oryziradicis</name>
    <dbReference type="NCBI Taxonomy" id="1867956"/>
    <lineage>
        <taxon>Bacteria</taxon>
        <taxon>Pseudomonadati</taxon>
        <taxon>Pseudomonadota</taxon>
        <taxon>Alphaproteobacteria</taxon>
        <taxon>Hyphomicrobiales</taxon>
        <taxon>Rhizobiaceae</taxon>
        <taxon>Rhizobium/Agrobacterium group</taxon>
        <taxon>Rhizobium</taxon>
    </lineage>
</organism>
<evidence type="ECO:0000256" key="4">
    <source>
        <dbReference type="ARBA" id="ARBA00022989"/>
    </source>
</evidence>
<feature type="transmembrane region" description="Helical" evidence="6">
    <location>
        <begin position="41"/>
        <end position="61"/>
    </location>
</feature>
<comment type="caution">
    <text evidence="7">The sequence shown here is derived from an EMBL/GenBank/DDBJ whole genome shotgun (WGS) entry which is preliminary data.</text>
</comment>
<sequence length="208" mass="21701">MLFILLAKGFLLGIAVAAPVGPIGTLCINRTIERGFWQGVATGIGGALGDTLFAIAAAAGFAAMQDFLREISLPLKLIGGLLILIIGIQTLKPRPARVAKTGDVASDIARVTLSTFLLTITNPATLFGFVALFAGAGLADTGGTSPFFLVAGVFIGSLSWCFMLCGAVRWMHHKLPDHFTAWISKGSAILLIGFGLVSLALAAKQMWA</sequence>
<feature type="transmembrane region" description="Helical" evidence="6">
    <location>
        <begin position="73"/>
        <end position="91"/>
    </location>
</feature>
<keyword evidence="3 6" id="KW-0812">Transmembrane</keyword>
<evidence type="ECO:0000256" key="5">
    <source>
        <dbReference type="ARBA" id="ARBA00023136"/>
    </source>
</evidence>
<keyword evidence="4 6" id="KW-1133">Transmembrane helix</keyword>
<evidence type="ECO:0000313" key="8">
    <source>
        <dbReference type="Proteomes" id="UP000186894"/>
    </source>
</evidence>
<proteinExistence type="predicted"/>